<keyword evidence="5 7" id="KW-0238">DNA-binding</keyword>
<dbReference type="PANTHER" id="PTHR34471:SF1">
    <property type="entry name" value="ARGININE REPRESSOR"/>
    <property type="match status" value="1"/>
</dbReference>
<comment type="pathway">
    <text evidence="7">Amino-acid biosynthesis; L-arginine biosynthesis [regulation].</text>
</comment>
<organism evidence="10 11">
    <name type="scientific">Weissella coleopterorum</name>
    <dbReference type="NCBI Taxonomy" id="2714949"/>
    <lineage>
        <taxon>Bacteria</taxon>
        <taxon>Bacillati</taxon>
        <taxon>Bacillota</taxon>
        <taxon>Bacilli</taxon>
        <taxon>Lactobacillales</taxon>
        <taxon>Lactobacillaceae</taxon>
        <taxon>Weissella</taxon>
    </lineage>
</organism>
<dbReference type="GO" id="GO:0051259">
    <property type="term" value="P:protein complex oligomerization"/>
    <property type="evidence" value="ECO:0007669"/>
    <property type="project" value="InterPro"/>
</dbReference>
<dbReference type="UniPathway" id="UPA00068"/>
<keyword evidence="7" id="KW-0028">Amino-acid biosynthesis</keyword>
<protein>
    <recommendedName>
        <fullName evidence="7">Arginine repressor</fullName>
    </recommendedName>
</protein>
<dbReference type="Proteomes" id="UP000500741">
    <property type="component" value="Chromosome"/>
</dbReference>
<dbReference type="KEGG" id="wco:G7084_03255"/>
<accession>A0A6G8AZM6</accession>
<proteinExistence type="inferred from homology"/>
<dbReference type="Pfam" id="PF01316">
    <property type="entry name" value="Arg_repressor"/>
    <property type="match status" value="1"/>
</dbReference>
<evidence type="ECO:0000256" key="6">
    <source>
        <dbReference type="ARBA" id="ARBA00023163"/>
    </source>
</evidence>
<dbReference type="InterPro" id="IPR020900">
    <property type="entry name" value="Arg_repress_DNA-bd"/>
</dbReference>
<evidence type="ECO:0000256" key="4">
    <source>
        <dbReference type="ARBA" id="ARBA00023015"/>
    </source>
</evidence>
<evidence type="ECO:0000313" key="11">
    <source>
        <dbReference type="Proteomes" id="UP000500741"/>
    </source>
</evidence>
<dbReference type="HAMAP" id="MF_00173">
    <property type="entry name" value="Arg_repressor"/>
    <property type="match status" value="1"/>
</dbReference>
<evidence type="ECO:0000256" key="2">
    <source>
        <dbReference type="ARBA" id="ARBA00008316"/>
    </source>
</evidence>
<comment type="function">
    <text evidence="7">Regulates arginine biosynthesis genes.</text>
</comment>
<dbReference type="EMBL" id="CP049888">
    <property type="protein sequence ID" value="QIL50419.1"/>
    <property type="molecule type" value="Genomic_DNA"/>
</dbReference>
<dbReference type="InterPro" id="IPR001669">
    <property type="entry name" value="Arg_repress"/>
</dbReference>
<dbReference type="Gene3D" id="1.10.10.10">
    <property type="entry name" value="Winged helix-like DNA-binding domain superfamily/Winged helix DNA-binding domain"/>
    <property type="match status" value="1"/>
</dbReference>
<keyword evidence="6 7" id="KW-0804">Transcription</keyword>
<dbReference type="GO" id="GO:0006526">
    <property type="term" value="P:L-arginine biosynthetic process"/>
    <property type="evidence" value="ECO:0007669"/>
    <property type="project" value="UniProtKB-UniPathway"/>
</dbReference>
<dbReference type="SUPFAM" id="SSF46785">
    <property type="entry name" value="Winged helix' DNA-binding domain"/>
    <property type="match status" value="1"/>
</dbReference>
<dbReference type="GO" id="GO:1900079">
    <property type="term" value="P:regulation of arginine biosynthetic process"/>
    <property type="evidence" value="ECO:0007669"/>
    <property type="project" value="UniProtKB-UniRule"/>
</dbReference>
<dbReference type="GO" id="GO:0003700">
    <property type="term" value="F:DNA-binding transcription factor activity"/>
    <property type="evidence" value="ECO:0007669"/>
    <property type="project" value="UniProtKB-UniRule"/>
</dbReference>
<comment type="subcellular location">
    <subcellularLocation>
        <location evidence="1 7">Cytoplasm</location>
    </subcellularLocation>
</comment>
<dbReference type="InterPro" id="IPR020899">
    <property type="entry name" value="Arg_repress_C"/>
</dbReference>
<dbReference type="GO" id="GO:0034618">
    <property type="term" value="F:arginine binding"/>
    <property type="evidence" value="ECO:0007669"/>
    <property type="project" value="InterPro"/>
</dbReference>
<feature type="domain" description="Arginine repressor DNA-binding" evidence="8">
    <location>
        <begin position="4"/>
        <end position="66"/>
    </location>
</feature>
<feature type="domain" description="Arginine repressor C-terminal" evidence="9">
    <location>
        <begin position="85"/>
        <end position="146"/>
    </location>
</feature>
<dbReference type="GO" id="GO:0005737">
    <property type="term" value="C:cytoplasm"/>
    <property type="evidence" value="ECO:0007669"/>
    <property type="project" value="UniProtKB-SubCell"/>
</dbReference>
<keyword evidence="3 7" id="KW-0963">Cytoplasm</keyword>
<dbReference type="InterPro" id="IPR036388">
    <property type="entry name" value="WH-like_DNA-bd_sf"/>
</dbReference>
<keyword evidence="4 7" id="KW-0805">Transcription regulation</keyword>
<dbReference type="SUPFAM" id="SSF55252">
    <property type="entry name" value="C-terminal domain of arginine repressor"/>
    <property type="match status" value="1"/>
</dbReference>
<keyword evidence="7" id="KW-0678">Repressor</keyword>
<dbReference type="Pfam" id="PF02863">
    <property type="entry name" value="Arg_repressor_C"/>
    <property type="match status" value="1"/>
</dbReference>
<evidence type="ECO:0000256" key="5">
    <source>
        <dbReference type="ARBA" id="ARBA00023125"/>
    </source>
</evidence>
<evidence type="ECO:0000259" key="9">
    <source>
        <dbReference type="Pfam" id="PF02863"/>
    </source>
</evidence>
<dbReference type="PRINTS" id="PR01467">
    <property type="entry name" value="ARGREPRESSOR"/>
</dbReference>
<dbReference type="InterPro" id="IPR036390">
    <property type="entry name" value="WH_DNA-bd_sf"/>
</dbReference>
<evidence type="ECO:0000256" key="1">
    <source>
        <dbReference type="ARBA" id="ARBA00004496"/>
    </source>
</evidence>
<dbReference type="GO" id="GO:0003677">
    <property type="term" value="F:DNA binding"/>
    <property type="evidence" value="ECO:0007669"/>
    <property type="project" value="UniProtKB-KW"/>
</dbReference>
<keyword evidence="7" id="KW-0055">Arginine biosynthesis</keyword>
<evidence type="ECO:0000256" key="3">
    <source>
        <dbReference type="ARBA" id="ARBA00022490"/>
    </source>
</evidence>
<dbReference type="InterPro" id="IPR036251">
    <property type="entry name" value="Arg_repress_C_sf"/>
</dbReference>
<reference evidence="10 11" key="1">
    <citation type="submission" date="2020-03" db="EMBL/GenBank/DDBJ databases">
        <title>Weissella sp. nov., isolated from Cybister lewisianus.</title>
        <authorList>
            <person name="Hyun D.-W."/>
            <person name="Bae J.-W."/>
        </authorList>
    </citation>
    <scope>NUCLEOTIDE SEQUENCE [LARGE SCALE GENOMIC DNA]</scope>
    <source>
        <strain evidence="10 11">HDW19</strain>
    </source>
</reference>
<name>A0A6G8AZM6_9LACO</name>
<dbReference type="RefSeq" id="WP_166010013.1">
    <property type="nucleotide sequence ID" value="NZ_CP049888.1"/>
</dbReference>
<sequence length="149" mass="16570">MASNKRERQTEIKKIITQQKVQKQDELVQILNERGWNVTQATVSRDIASMQLVKVPLAQGGFAYDIMHGSDYLVQVRAILNEDQTKIKDQANMVIIQVRPGTGPVLKIALETMDLPEVFGVLGDDSSVLVIVKEGCLGKQLVNQLLQLS</sequence>
<keyword evidence="11" id="KW-1185">Reference proteome</keyword>
<evidence type="ECO:0000259" key="8">
    <source>
        <dbReference type="Pfam" id="PF01316"/>
    </source>
</evidence>
<comment type="similarity">
    <text evidence="2 7">Belongs to the ArgR family.</text>
</comment>
<dbReference type="AlphaFoldDB" id="A0A6G8AZM6"/>
<gene>
    <name evidence="7" type="primary">argR</name>
    <name evidence="10" type="ORF">G7084_03255</name>
</gene>
<dbReference type="PANTHER" id="PTHR34471">
    <property type="entry name" value="ARGININE REPRESSOR"/>
    <property type="match status" value="1"/>
</dbReference>
<evidence type="ECO:0000313" key="10">
    <source>
        <dbReference type="EMBL" id="QIL50419.1"/>
    </source>
</evidence>
<evidence type="ECO:0000256" key="7">
    <source>
        <dbReference type="HAMAP-Rule" id="MF_00173"/>
    </source>
</evidence>
<dbReference type="Gene3D" id="3.30.1360.40">
    <property type="match status" value="1"/>
</dbReference>